<name>A0A7M1RTK0_9CAUD</name>
<dbReference type="EMBL" id="MT774407">
    <property type="protein sequence ID" value="QOR57596.1"/>
    <property type="molecule type" value="Genomic_DNA"/>
</dbReference>
<dbReference type="GeneID" id="65131744"/>
<proteinExistence type="predicted"/>
<keyword evidence="2" id="KW-1185">Reference proteome</keyword>
<accession>A0A7M1RTK0</accession>
<protein>
    <submittedName>
        <fullName evidence="1">Uncharacterized protein</fullName>
    </submittedName>
</protein>
<dbReference type="RefSeq" id="YP_010113236.1">
    <property type="nucleotide sequence ID" value="NC_055900.1"/>
</dbReference>
<reference evidence="1 2" key="1">
    <citation type="submission" date="2020-07" db="EMBL/GenBank/DDBJ databases">
        <title>Taxonomic proposal: Crassvirales, a new order of highly abundant and diverse bacterial viruses.</title>
        <authorList>
            <person name="Shkoporov A.N."/>
            <person name="Stockdale S.R."/>
            <person name="Guerin E."/>
            <person name="Ross R.P."/>
            <person name="Hill C."/>
        </authorList>
    </citation>
    <scope>NUCLEOTIDE SEQUENCE [LARGE SCALE GENOMIC DNA]</scope>
</reference>
<organism evidence="1 2">
    <name type="scientific">uncultured phage cr125_1</name>
    <dbReference type="NCBI Taxonomy" id="2772091"/>
    <lineage>
        <taxon>Viruses</taxon>
        <taxon>Duplodnaviria</taxon>
        <taxon>Heunggongvirae</taxon>
        <taxon>Uroviricota</taxon>
        <taxon>Caudoviricetes</taxon>
        <taxon>Crassvirales</taxon>
        <taxon>Suoliviridae</taxon>
        <taxon>Uncouvirinae</taxon>
        <taxon>Aurodevirus</taxon>
        <taxon>Aurodevirus hominis</taxon>
    </lineage>
</organism>
<evidence type="ECO:0000313" key="2">
    <source>
        <dbReference type="Proteomes" id="UP000594004"/>
    </source>
</evidence>
<dbReference type="KEGG" id="vg:65131744"/>
<evidence type="ECO:0000313" key="1">
    <source>
        <dbReference type="EMBL" id="QOR57596.1"/>
    </source>
</evidence>
<dbReference type="Proteomes" id="UP000594004">
    <property type="component" value="Segment"/>
</dbReference>
<sequence length="149" mass="16889">MEKNNNKLSIIALVFAIIAALVSFYTCYSTDKLCNIFSNEETESVQTITSAGEVIDEPATIDDVLQFRRDTKEYERYDSIFMNMPDVALIAILMKGGTNMSNSDIAKEYLSNRKDYDNVEFGAQINAIYKQRATEPDTIPRKLKPDSIH</sequence>